<dbReference type="PANTHER" id="PTHR48111">
    <property type="entry name" value="REGULATOR OF RPOS"/>
    <property type="match status" value="1"/>
</dbReference>
<dbReference type="InterPro" id="IPR039420">
    <property type="entry name" value="WalR-like"/>
</dbReference>
<feature type="domain" description="OmpR/PhoB-type" evidence="5">
    <location>
        <begin position="123"/>
        <end position="221"/>
    </location>
</feature>
<dbReference type="AlphaFoldDB" id="A0A3B0U7Y9"/>
<dbReference type="InterPro" id="IPR036388">
    <property type="entry name" value="WH-like_DNA-bd_sf"/>
</dbReference>
<keyword evidence="2" id="KW-0902">Two-component regulatory system</keyword>
<accession>A0A3B0U7Y9</accession>
<keyword evidence="3" id="KW-0238">DNA-binding</keyword>
<dbReference type="SUPFAM" id="SSF52172">
    <property type="entry name" value="CheY-like"/>
    <property type="match status" value="1"/>
</dbReference>
<dbReference type="InterPro" id="IPR011006">
    <property type="entry name" value="CheY-like_superfamily"/>
</dbReference>
<dbReference type="GO" id="GO:0000156">
    <property type="term" value="F:phosphorelay response regulator activity"/>
    <property type="evidence" value="ECO:0007669"/>
    <property type="project" value="TreeGrafter"/>
</dbReference>
<reference evidence="6" key="1">
    <citation type="submission" date="2018-06" db="EMBL/GenBank/DDBJ databases">
        <authorList>
            <person name="Zhirakovskaya E."/>
        </authorList>
    </citation>
    <scope>NUCLEOTIDE SEQUENCE</scope>
</reference>
<gene>
    <name evidence="6" type="ORF">MNBD_ALPHA11-1889</name>
</gene>
<dbReference type="PROSITE" id="PS51755">
    <property type="entry name" value="OMPR_PHOB"/>
    <property type="match status" value="1"/>
</dbReference>
<feature type="domain" description="Response regulatory" evidence="4">
    <location>
        <begin position="3"/>
        <end position="116"/>
    </location>
</feature>
<evidence type="ECO:0000256" key="2">
    <source>
        <dbReference type="ARBA" id="ARBA00023012"/>
    </source>
</evidence>
<evidence type="ECO:0000259" key="5">
    <source>
        <dbReference type="PROSITE" id="PS51755"/>
    </source>
</evidence>
<organism evidence="6">
    <name type="scientific">hydrothermal vent metagenome</name>
    <dbReference type="NCBI Taxonomy" id="652676"/>
    <lineage>
        <taxon>unclassified sequences</taxon>
        <taxon>metagenomes</taxon>
        <taxon>ecological metagenomes</taxon>
    </lineage>
</organism>
<protein>
    <submittedName>
        <fullName evidence="6">Response regulator</fullName>
    </submittedName>
</protein>
<dbReference type="EMBL" id="UOEQ01000364">
    <property type="protein sequence ID" value="VAW21607.1"/>
    <property type="molecule type" value="Genomic_DNA"/>
</dbReference>
<dbReference type="GO" id="GO:0032993">
    <property type="term" value="C:protein-DNA complex"/>
    <property type="evidence" value="ECO:0007669"/>
    <property type="project" value="TreeGrafter"/>
</dbReference>
<dbReference type="Gene3D" id="3.40.50.2300">
    <property type="match status" value="1"/>
</dbReference>
<dbReference type="PROSITE" id="PS50110">
    <property type="entry name" value="RESPONSE_REGULATORY"/>
    <property type="match status" value="1"/>
</dbReference>
<evidence type="ECO:0000313" key="6">
    <source>
        <dbReference type="EMBL" id="VAW21607.1"/>
    </source>
</evidence>
<dbReference type="SMART" id="SM00862">
    <property type="entry name" value="Trans_reg_C"/>
    <property type="match status" value="1"/>
</dbReference>
<evidence type="ECO:0000256" key="3">
    <source>
        <dbReference type="ARBA" id="ARBA00023125"/>
    </source>
</evidence>
<sequence length="222" mass="24781">MKKILLLEDDQSLGATLCQRLGDVGYQVIWASTIKSATKYLESETFDLLVLDVGLPDGSGYEFAGLAKQKSATPFIFLTAQSDAGERLAGYELGASEYIPKPFVFKELLLRIQRVFRGNMEPVKTITCADRTINLTEMSVSDGDGQITYLSNRDFRLLNILIRQSPRPVSRDEILDELIGLDQFPSTRTIDNSIVRLRQILGEAGGKSIRSIRGVGYQWKII</sequence>
<name>A0A3B0U7Y9_9ZZZZ</name>
<dbReference type="InterPro" id="IPR001789">
    <property type="entry name" value="Sig_transdc_resp-reg_receiver"/>
</dbReference>
<dbReference type="InterPro" id="IPR001867">
    <property type="entry name" value="OmpR/PhoB-type_DNA-bd"/>
</dbReference>
<dbReference type="GO" id="GO:0005829">
    <property type="term" value="C:cytosol"/>
    <property type="evidence" value="ECO:0007669"/>
    <property type="project" value="TreeGrafter"/>
</dbReference>
<dbReference type="GO" id="GO:0000976">
    <property type="term" value="F:transcription cis-regulatory region binding"/>
    <property type="evidence" value="ECO:0007669"/>
    <property type="project" value="TreeGrafter"/>
</dbReference>
<proteinExistence type="predicted"/>
<dbReference type="Gene3D" id="1.10.10.10">
    <property type="entry name" value="Winged helix-like DNA-binding domain superfamily/Winged helix DNA-binding domain"/>
    <property type="match status" value="1"/>
</dbReference>
<evidence type="ECO:0000256" key="1">
    <source>
        <dbReference type="ARBA" id="ARBA00022553"/>
    </source>
</evidence>
<dbReference type="GO" id="GO:0006355">
    <property type="term" value="P:regulation of DNA-templated transcription"/>
    <property type="evidence" value="ECO:0007669"/>
    <property type="project" value="InterPro"/>
</dbReference>
<dbReference type="Pfam" id="PF00486">
    <property type="entry name" value="Trans_reg_C"/>
    <property type="match status" value="1"/>
</dbReference>
<dbReference type="Pfam" id="PF00072">
    <property type="entry name" value="Response_reg"/>
    <property type="match status" value="1"/>
</dbReference>
<dbReference type="CDD" id="cd00383">
    <property type="entry name" value="trans_reg_C"/>
    <property type="match status" value="1"/>
</dbReference>
<dbReference type="SMART" id="SM00448">
    <property type="entry name" value="REC"/>
    <property type="match status" value="1"/>
</dbReference>
<keyword evidence="1" id="KW-0597">Phosphoprotein</keyword>
<evidence type="ECO:0000259" key="4">
    <source>
        <dbReference type="PROSITE" id="PS50110"/>
    </source>
</evidence>
<dbReference type="PANTHER" id="PTHR48111:SF40">
    <property type="entry name" value="PHOSPHATE REGULON TRANSCRIPTIONAL REGULATORY PROTEIN PHOB"/>
    <property type="match status" value="1"/>
</dbReference>